<dbReference type="GO" id="GO:0051536">
    <property type="term" value="F:iron-sulfur cluster binding"/>
    <property type="evidence" value="ECO:0007669"/>
    <property type="project" value="UniProtKB-KW"/>
</dbReference>
<sequence>MKLYNISFSPTGTSAKVATAIIHGIMANIDCRTITLDATHQSVTCEPISKDDLAIISAPVYGGKMASLAKERMKTLTADGTPCILVAVYGNRAFENALNDMSFFTSTLGFVTTGAAAFIGEHSYSTAATPIAVGRPDESDLEYAKAFGLEIARKISLKSLSAIDTTEITDEESPAESLANFKSFVADYMRSQKESPRKLVPEVNTAICNTCGICLSVCPTEAIANDCATIDSSKCMYNHPR</sequence>
<organism evidence="5 6">
    <name type="scientific">Duncaniella dubosii</name>
    <dbReference type="NCBI Taxonomy" id="2518971"/>
    <lineage>
        <taxon>Bacteria</taxon>
        <taxon>Pseudomonadati</taxon>
        <taxon>Bacteroidota</taxon>
        <taxon>Bacteroidia</taxon>
        <taxon>Bacteroidales</taxon>
        <taxon>Muribaculaceae</taxon>
        <taxon>Duncaniella</taxon>
    </lineage>
</organism>
<dbReference type="Gene3D" id="3.30.70.3270">
    <property type="match status" value="1"/>
</dbReference>
<feature type="domain" description="4Fe-4S ferredoxin-type" evidence="4">
    <location>
        <begin position="199"/>
        <end position="228"/>
    </location>
</feature>
<keyword evidence="6" id="KW-1185">Reference proteome</keyword>
<dbReference type="InterPro" id="IPR029039">
    <property type="entry name" value="Flavoprotein-like_sf"/>
</dbReference>
<evidence type="ECO:0000313" key="5">
    <source>
        <dbReference type="EMBL" id="QCD40934.1"/>
    </source>
</evidence>
<dbReference type="EMBL" id="CP039396">
    <property type="protein sequence ID" value="QCD40934.1"/>
    <property type="molecule type" value="Genomic_DNA"/>
</dbReference>
<dbReference type="SUPFAM" id="SSF54862">
    <property type="entry name" value="4Fe-4S ferredoxins"/>
    <property type="match status" value="1"/>
</dbReference>
<dbReference type="Pfam" id="PF00037">
    <property type="entry name" value="Fer4"/>
    <property type="match status" value="1"/>
</dbReference>
<keyword evidence="1" id="KW-0479">Metal-binding</keyword>
<dbReference type="AlphaFoldDB" id="A0A4P7VZD4"/>
<dbReference type="InterPro" id="IPR017900">
    <property type="entry name" value="4Fe4S_Fe_S_CS"/>
</dbReference>
<evidence type="ECO:0000313" key="6">
    <source>
        <dbReference type="Proteomes" id="UP000297149"/>
    </source>
</evidence>
<dbReference type="GO" id="GO:0046872">
    <property type="term" value="F:metal ion binding"/>
    <property type="evidence" value="ECO:0007669"/>
    <property type="project" value="UniProtKB-KW"/>
</dbReference>
<accession>A0A4P7VZD4</accession>
<dbReference type="PROSITE" id="PS51379">
    <property type="entry name" value="4FE4S_FER_2"/>
    <property type="match status" value="1"/>
</dbReference>
<name>A0A4P7VZD4_9BACT</name>
<evidence type="ECO:0000256" key="2">
    <source>
        <dbReference type="ARBA" id="ARBA00023004"/>
    </source>
</evidence>
<gene>
    <name evidence="5" type="ORF">E7747_00600</name>
</gene>
<dbReference type="KEGG" id="ddb:E7747_00600"/>
<keyword evidence="2" id="KW-0408">Iron</keyword>
<dbReference type="SUPFAM" id="SSF52218">
    <property type="entry name" value="Flavoproteins"/>
    <property type="match status" value="1"/>
</dbReference>
<dbReference type="PROSITE" id="PS00198">
    <property type="entry name" value="4FE4S_FER_1"/>
    <property type="match status" value="1"/>
</dbReference>
<dbReference type="Gene3D" id="3.40.50.360">
    <property type="match status" value="1"/>
</dbReference>
<dbReference type="InterPro" id="IPR017896">
    <property type="entry name" value="4Fe4S_Fe-S-bd"/>
</dbReference>
<dbReference type="Proteomes" id="UP000297149">
    <property type="component" value="Chromosome"/>
</dbReference>
<evidence type="ECO:0000259" key="4">
    <source>
        <dbReference type="PROSITE" id="PS51379"/>
    </source>
</evidence>
<dbReference type="RefSeq" id="WP_136413417.1">
    <property type="nucleotide sequence ID" value="NZ_CP039396.1"/>
</dbReference>
<protein>
    <submittedName>
        <fullName evidence="5">4Fe-4S ferredoxin</fullName>
    </submittedName>
</protein>
<keyword evidence="3" id="KW-0411">Iron-sulfur</keyword>
<evidence type="ECO:0000256" key="1">
    <source>
        <dbReference type="ARBA" id="ARBA00022723"/>
    </source>
</evidence>
<evidence type="ECO:0000256" key="3">
    <source>
        <dbReference type="ARBA" id="ARBA00023014"/>
    </source>
</evidence>
<reference evidence="6" key="1">
    <citation type="submission" date="2019-02" db="EMBL/GenBank/DDBJ databases">
        <title>Isolation and identification of novel species under the genus Muribaculum.</title>
        <authorList>
            <person name="Miyake S."/>
            <person name="Ding Y."/>
            <person name="Low A."/>
            <person name="Soh M."/>
            <person name="Seedorf H."/>
        </authorList>
    </citation>
    <scope>NUCLEOTIDE SEQUENCE [LARGE SCALE GENOMIC DNA]</scope>
    <source>
        <strain evidence="6">H5</strain>
    </source>
</reference>
<proteinExistence type="predicted"/>